<feature type="domain" description="Methyltransferase" evidence="1">
    <location>
        <begin position="50"/>
        <end position="145"/>
    </location>
</feature>
<dbReference type="PANTHER" id="PTHR44068">
    <property type="entry name" value="ZGC:194242"/>
    <property type="match status" value="1"/>
</dbReference>
<dbReference type="RefSeq" id="WP_253062395.1">
    <property type="nucleotide sequence ID" value="NZ_JAMXWM010000013.1"/>
</dbReference>
<keyword evidence="2" id="KW-0489">Methyltransferase</keyword>
<evidence type="ECO:0000259" key="1">
    <source>
        <dbReference type="Pfam" id="PF13649"/>
    </source>
</evidence>
<dbReference type="Pfam" id="PF13649">
    <property type="entry name" value="Methyltransf_25"/>
    <property type="match status" value="1"/>
</dbReference>
<sequence>MSERLEDMSSFFDKRVDNYEQHMRDDVTDSLQFYAETASLIPAKKNLKLLDLGCGTGLELDEIFKINENVFVTGIDLSSKMLERLMLKHKEKSNHLNLIKGSYFDVDFGTEKFDIALSVQTMHHFTHEEKVTLYAKLHDCLLADGYYVETDYIANAQKDEDFYYAESKRLKAKQGITKGFYHFDTPCTVGNQMNLLRLAGFSCVKLHKRYRSAAIFVAEK</sequence>
<dbReference type="InterPro" id="IPR050447">
    <property type="entry name" value="Erg6_SMT_methyltransf"/>
</dbReference>
<dbReference type="InterPro" id="IPR029063">
    <property type="entry name" value="SAM-dependent_MTases_sf"/>
</dbReference>
<organism evidence="2 3">
    <name type="scientific">Sporolactobacillus shoreicorticis</name>
    <dbReference type="NCBI Taxonomy" id="1923877"/>
    <lineage>
        <taxon>Bacteria</taxon>
        <taxon>Bacillati</taxon>
        <taxon>Bacillota</taxon>
        <taxon>Bacilli</taxon>
        <taxon>Bacillales</taxon>
        <taxon>Sporolactobacillaceae</taxon>
        <taxon>Sporolactobacillus</taxon>
    </lineage>
</organism>
<dbReference type="SUPFAM" id="SSF53335">
    <property type="entry name" value="S-adenosyl-L-methionine-dependent methyltransferases"/>
    <property type="match status" value="1"/>
</dbReference>
<dbReference type="GO" id="GO:0032259">
    <property type="term" value="P:methylation"/>
    <property type="evidence" value="ECO:0007669"/>
    <property type="project" value="UniProtKB-KW"/>
</dbReference>
<dbReference type="PANTHER" id="PTHR44068:SF11">
    <property type="entry name" value="GERANYL DIPHOSPHATE 2-C-METHYLTRANSFERASE"/>
    <property type="match status" value="1"/>
</dbReference>
<comment type="caution">
    <text evidence="2">The sequence shown here is derived from an EMBL/GenBank/DDBJ whole genome shotgun (WGS) entry which is preliminary data.</text>
</comment>
<protein>
    <submittedName>
        <fullName evidence="2">Class I SAM-dependent methyltransferase</fullName>
        <ecNumber evidence="2">2.1.1.-</ecNumber>
    </submittedName>
</protein>
<dbReference type="GO" id="GO:0008168">
    <property type="term" value="F:methyltransferase activity"/>
    <property type="evidence" value="ECO:0007669"/>
    <property type="project" value="UniProtKB-KW"/>
</dbReference>
<keyword evidence="2" id="KW-0808">Transferase</keyword>
<dbReference type="Gene3D" id="3.40.50.150">
    <property type="entry name" value="Vaccinia Virus protein VP39"/>
    <property type="match status" value="1"/>
</dbReference>
<gene>
    <name evidence="2" type="ORF">ACFSUE_08400</name>
</gene>
<evidence type="ECO:0000313" key="2">
    <source>
        <dbReference type="EMBL" id="MFD2693645.1"/>
    </source>
</evidence>
<keyword evidence="3" id="KW-1185">Reference proteome</keyword>
<reference evidence="3" key="1">
    <citation type="journal article" date="2019" name="Int. J. Syst. Evol. Microbiol.">
        <title>The Global Catalogue of Microorganisms (GCM) 10K type strain sequencing project: providing services to taxonomists for standard genome sequencing and annotation.</title>
        <authorList>
            <consortium name="The Broad Institute Genomics Platform"/>
            <consortium name="The Broad Institute Genome Sequencing Center for Infectious Disease"/>
            <person name="Wu L."/>
            <person name="Ma J."/>
        </authorList>
    </citation>
    <scope>NUCLEOTIDE SEQUENCE [LARGE SCALE GENOMIC DNA]</scope>
    <source>
        <strain evidence="3">TISTR 2466</strain>
    </source>
</reference>
<evidence type="ECO:0000313" key="3">
    <source>
        <dbReference type="Proteomes" id="UP001597399"/>
    </source>
</evidence>
<dbReference type="EMBL" id="JBHUMQ010000018">
    <property type="protein sequence ID" value="MFD2693645.1"/>
    <property type="molecule type" value="Genomic_DNA"/>
</dbReference>
<dbReference type="EC" id="2.1.1.-" evidence="2"/>
<dbReference type="Proteomes" id="UP001597399">
    <property type="component" value="Unassembled WGS sequence"/>
</dbReference>
<name>A0ABW5S2B3_9BACL</name>
<dbReference type="InterPro" id="IPR041698">
    <property type="entry name" value="Methyltransf_25"/>
</dbReference>
<proteinExistence type="predicted"/>
<accession>A0ABW5S2B3</accession>
<dbReference type="CDD" id="cd02440">
    <property type="entry name" value="AdoMet_MTases"/>
    <property type="match status" value="1"/>
</dbReference>